<evidence type="ECO:0000256" key="1">
    <source>
        <dbReference type="ARBA" id="ARBA00004123"/>
    </source>
</evidence>
<reference evidence="8 9" key="1">
    <citation type="submission" date="2018-08" db="EMBL/GenBank/DDBJ databases">
        <title>Genome and evolution of the arbuscular mycorrhizal fungus Diversispora epigaea (formerly Glomus versiforme) and its bacterial endosymbionts.</title>
        <authorList>
            <person name="Sun X."/>
            <person name="Fei Z."/>
            <person name="Harrison M."/>
        </authorList>
    </citation>
    <scope>NUCLEOTIDE SEQUENCE [LARGE SCALE GENOMIC DNA]</scope>
    <source>
        <strain evidence="8 9">IT104</strain>
    </source>
</reference>
<evidence type="ECO:0000313" key="9">
    <source>
        <dbReference type="Proteomes" id="UP000266861"/>
    </source>
</evidence>
<dbReference type="GO" id="GO:0005634">
    <property type="term" value="C:nucleus"/>
    <property type="evidence" value="ECO:0007669"/>
    <property type="project" value="UniProtKB-SubCell"/>
</dbReference>
<dbReference type="OrthoDB" id="6123at2759"/>
<evidence type="ECO:0000313" key="8">
    <source>
        <dbReference type="EMBL" id="RHZ75374.1"/>
    </source>
</evidence>
<dbReference type="InterPro" id="IPR005635">
    <property type="entry name" value="Inner_centromere_prot_ARK-bd"/>
</dbReference>
<keyword evidence="9" id="KW-1185">Reference proteome</keyword>
<dbReference type="AlphaFoldDB" id="A0A397IQG3"/>
<comment type="subcellular location">
    <subcellularLocation>
        <location evidence="2">Cytoplasm</location>
        <location evidence="2">Cytoskeleton</location>
        <location evidence="2">Spindle</location>
    </subcellularLocation>
    <subcellularLocation>
        <location evidence="1">Nucleus</location>
    </subcellularLocation>
</comment>
<comment type="caution">
    <text evidence="8">The sequence shown here is derived from an EMBL/GenBank/DDBJ whole genome shotgun (WGS) entry which is preliminary data.</text>
</comment>
<sequence>MYKHFGVLVSIAVVVTFITVSAVKKYLKQQNKKSDKEVKKRPTENIDDNFMDNLSLLDFNNNAINNINFTNNENNMDKFTLMDFDDYDENIFNMFHRDAINKNNDLNTNDLNNNENFQLINLEDGGEIRNSENNNNNKLINTNENNNLMNNPELLDFVNTIQSIDMDKNNYYFNDENNSDNNEWASEPNLSLNLQEQAKVNPEKIFGRPGSINIEEIFNKDLIFILDGDLGDWSPDPEDDFGDDKLTEEEIKLYNQIMGYEE</sequence>
<evidence type="ECO:0000259" key="7">
    <source>
        <dbReference type="Pfam" id="PF03941"/>
    </source>
</evidence>
<dbReference type="Pfam" id="PF03941">
    <property type="entry name" value="INCENP_ARK-bind"/>
    <property type="match status" value="1"/>
</dbReference>
<evidence type="ECO:0000256" key="6">
    <source>
        <dbReference type="ARBA" id="ARBA00023242"/>
    </source>
</evidence>
<keyword evidence="6" id="KW-0539">Nucleus</keyword>
<keyword evidence="5" id="KW-0206">Cytoskeleton</keyword>
<evidence type="ECO:0000256" key="3">
    <source>
        <dbReference type="ARBA" id="ARBA00010042"/>
    </source>
</evidence>
<evidence type="ECO:0000256" key="2">
    <source>
        <dbReference type="ARBA" id="ARBA00004186"/>
    </source>
</evidence>
<evidence type="ECO:0000256" key="5">
    <source>
        <dbReference type="ARBA" id="ARBA00023212"/>
    </source>
</evidence>
<protein>
    <recommendedName>
        <fullName evidence="7">Inner centromere protein ARK-binding domain-containing protein</fullName>
    </recommendedName>
</protein>
<comment type="similarity">
    <text evidence="3">Belongs to the INCENP family.</text>
</comment>
<evidence type="ECO:0000256" key="4">
    <source>
        <dbReference type="ARBA" id="ARBA00022490"/>
    </source>
</evidence>
<accession>A0A397IQG3</accession>
<name>A0A397IQG3_9GLOM</name>
<organism evidence="8 9">
    <name type="scientific">Diversispora epigaea</name>
    <dbReference type="NCBI Taxonomy" id="1348612"/>
    <lineage>
        <taxon>Eukaryota</taxon>
        <taxon>Fungi</taxon>
        <taxon>Fungi incertae sedis</taxon>
        <taxon>Mucoromycota</taxon>
        <taxon>Glomeromycotina</taxon>
        <taxon>Glomeromycetes</taxon>
        <taxon>Diversisporales</taxon>
        <taxon>Diversisporaceae</taxon>
        <taxon>Diversispora</taxon>
    </lineage>
</organism>
<dbReference type="GO" id="GO:0005819">
    <property type="term" value="C:spindle"/>
    <property type="evidence" value="ECO:0007669"/>
    <property type="project" value="UniProtKB-SubCell"/>
</dbReference>
<proteinExistence type="inferred from homology"/>
<keyword evidence="4" id="KW-0963">Cytoplasm</keyword>
<dbReference type="Proteomes" id="UP000266861">
    <property type="component" value="Unassembled WGS sequence"/>
</dbReference>
<feature type="domain" description="Inner centromere protein ARK-binding" evidence="7">
    <location>
        <begin position="175"/>
        <end position="218"/>
    </location>
</feature>
<dbReference type="EMBL" id="PQFF01000200">
    <property type="protein sequence ID" value="RHZ75374.1"/>
    <property type="molecule type" value="Genomic_DNA"/>
</dbReference>
<gene>
    <name evidence="8" type="ORF">Glove_215g18</name>
</gene>